<protein>
    <submittedName>
        <fullName evidence="1">Uncharacterized protein</fullName>
    </submittedName>
</protein>
<gene>
    <name evidence="1" type="ORF">JY651_50620</name>
</gene>
<proteinExistence type="predicted"/>
<evidence type="ECO:0000313" key="1">
    <source>
        <dbReference type="EMBL" id="QSQ23244.1"/>
    </source>
</evidence>
<accession>A0ABX7NXX9</accession>
<organism evidence="1 2">
    <name type="scientific">Pyxidicoccus parkwayensis</name>
    <dbReference type="NCBI Taxonomy" id="2813578"/>
    <lineage>
        <taxon>Bacteria</taxon>
        <taxon>Pseudomonadati</taxon>
        <taxon>Myxococcota</taxon>
        <taxon>Myxococcia</taxon>
        <taxon>Myxococcales</taxon>
        <taxon>Cystobacterineae</taxon>
        <taxon>Myxococcaceae</taxon>
        <taxon>Pyxidicoccus</taxon>
    </lineage>
</organism>
<evidence type="ECO:0000313" key="2">
    <source>
        <dbReference type="Proteomes" id="UP000662747"/>
    </source>
</evidence>
<dbReference type="EMBL" id="CP071090">
    <property type="protein sequence ID" value="QSQ23244.1"/>
    <property type="molecule type" value="Genomic_DNA"/>
</dbReference>
<dbReference type="Proteomes" id="UP000662747">
    <property type="component" value="Chromosome"/>
</dbReference>
<dbReference type="RefSeq" id="WP_206724819.1">
    <property type="nucleotide sequence ID" value="NZ_CP071090.1"/>
</dbReference>
<keyword evidence="2" id="KW-1185">Reference proteome</keyword>
<sequence>MSIHSAADRAVRNALASSQNLSEVEEKSLKGLSGQDYERAKAQLMLQKQQETVAFITKLLKDQGAMDVIGNVK</sequence>
<reference evidence="1 2" key="1">
    <citation type="submission" date="2021-02" db="EMBL/GenBank/DDBJ databases">
        <title>De Novo genome assembly of isolated myxobacteria.</title>
        <authorList>
            <person name="Stevens D.C."/>
        </authorList>
    </citation>
    <scope>NUCLEOTIDE SEQUENCE [LARGE SCALE GENOMIC DNA]</scope>
    <source>
        <strain evidence="2">SCPEA02</strain>
    </source>
</reference>
<name>A0ABX7NXX9_9BACT</name>